<evidence type="ECO:0000256" key="1">
    <source>
        <dbReference type="SAM" id="SignalP"/>
    </source>
</evidence>
<comment type="caution">
    <text evidence="2">The sequence shown here is derived from an EMBL/GenBank/DDBJ whole genome shotgun (WGS) entry which is preliminary data.</text>
</comment>
<feature type="signal peptide" evidence="1">
    <location>
        <begin position="1"/>
        <end position="21"/>
    </location>
</feature>
<proteinExistence type="predicted"/>
<evidence type="ECO:0000313" key="2">
    <source>
        <dbReference type="EMBL" id="TYZ08876.1"/>
    </source>
</evidence>
<dbReference type="RefSeq" id="WP_149071201.1">
    <property type="nucleotide sequence ID" value="NZ_VTHL01000011.1"/>
</dbReference>
<protein>
    <recommendedName>
        <fullName evidence="4">Hemin receptor</fullName>
    </recommendedName>
</protein>
<reference evidence="2 3" key="1">
    <citation type="submission" date="2019-08" db="EMBL/GenBank/DDBJ databases">
        <authorList>
            <person name="Seo M.-J."/>
        </authorList>
    </citation>
    <scope>NUCLEOTIDE SEQUENCE [LARGE SCALE GENOMIC DNA]</scope>
    <source>
        <strain evidence="2 3">KIGAM108</strain>
    </source>
</reference>
<accession>A0A5D6UZP4</accession>
<gene>
    <name evidence="2" type="ORF">FY528_11720</name>
</gene>
<dbReference type="Proteomes" id="UP000322791">
    <property type="component" value="Unassembled WGS sequence"/>
</dbReference>
<feature type="chain" id="PRO_5022933124" description="Hemin receptor" evidence="1">
    <location>
        <begin position="22"/>
        <end position="507"/>
    </location>
</feature>
<dbReference type="Gene3D" id="2.40.160.60">
    <property type="entry name" value="Outer membrane protein transport protein (OMPP1/FadL/TodX)"/>
    <property type="match status" value="1"/>
</dbReference>
<dbReference type="AlphaFoldDB" id="A0A5D6UZP4"/>
<dbReference type="EMBL" id="VTHL01000011">
    <property type="protein sequence ID" value="TYZ08876.1"/>
    <property type="molecule type" value="Genomic_DNA"/>
</dbReference>
<keyword evidence="3" id="KW-1185">Reference proteome</keyword>
<name>A0A5D6UZP4_9BACT</name>
<dbReference type="SUPFAM" id="SSF56935">
    <property type="entry name" value="Porins"/>
    <property type="match status" value="1"/>
</dbReference>
<evidence type="ECO:0000313" key="3">
    <source>
        <dbReference type="Proteomes" id="UP000322791"/>
    </source>
</evidence>
<evidence type="ECO:0008006" key="4">
    <source>
        <dbReference type="Google" id="ProtNLM"/>
    </source>
</evidence>
<organism evidence="2 3">
    <name type="scientific">Hymenobacter lutimineralis</name>
    <dbReference type="NCBI Taxonomy" id="2606448"/>
    <lineage>
        <taxon>Bacteria</taxon>
        <taxon>Pseudomonadati</taxon>
        <taxon>Bacteroidota</taxon>
        <taxon>Cytophagia</taxon>
        <taxon>Cytophagales</taxon>
        <taxon>Hymenobacteraceae</taxon>
        <taxon>Hymenobacter</taxon>
    </lineage>
</organism>
<sequence length="507" mass="54813">MKQRKYWLGMALLGLASHSFAQNEVDALRYSRTQPVGTARTLGIGGASVALGADAGSIATNPAGLGLFRSSEFTFTPGLGIGNTDSRIEGVTATDSRNSLHIANLGLVFANRKPDTDQNAWRGGAAAFSITRVNDLNSRFHYRHTPAESQDLLSYLNRNPGIDQQTDFDDLAYEAFLTEKDAAGIYVPADYDKTGPLTQTETVLNTGSQTQFDFGYGASYRDKLYLGGSIGILSTRFNSTKTLGATDPSPADPSTEGTSFSTLEYRETLKVRGTGVNLRVGAIYQPTDAVRLGASIQTPTYMQLSESYSSTMNTTFDRPITVDGKTYSEASAGNEGEYDYALVSPFRASGGLAVIIGKFGFLTGDVEYVNYGQARLSNTSENEGTTAGTDFSYANDAVRTGYQQAVNLRIGGEARVDIFRLRAGFARYGDPYKVDNGSRTQDYITGGVGLRQKNFFLDAAGVYNTTRQYYSPYSFSDAAGNLDTDRTPIVNLESSRFTTSITAGFLF</sequence>
<keyword evidence="1" id="KW-0732">Signal</keyword>